<evidence type="ECO:0000313" key="1">
    <source>
        <dbReference type="EMBL" id="EMK24305.1"/>
    </source>
</evidence>
<organism evidence="1 2">
    <name type="scientific">Leptospira kirschneri serovar Bulgarica str. Nikolaevo</name>
    <dbReference type="NCBI Taxonomy" id="1240687"/>
    <lineage>
        <taxon>Bacteria</taxon>
        <taxon>Pseudomonadati</taxon>
        <taxon>Spirochaetota</taxon>
        <taxon>Spirochaetia</taxon>
        <taxon>Leptospirales</taxon>
        <taxon>Leptospiraceae</taxon>
        <taxon>Leptospira</taxon>
    </lineage>
</organism>
<name>M6F7A2_9LEPT</name>
<dbReference type="PATRIC" id="fig|1240687.3.peg.2178"/>
<comment type="caution">
    <text evidence="1">The sequence shown here is derived from an EMBL/GenBank/DDBJ whole genome shotgun (WGS) entry which is preliminary data.</text>
</comment>
<dbReference type="Proteomes" id="UP000011980">
    <property type="component" value="Unassembled WGS sequence"/>
</dbReference>
<reference evidence="1 2" key="1">
    <citation type="submission" date="2013-01" db="EMBL/GenBank/DDBJ databases">
        <authorList>
            <person name="Harkins D.M."/>
            <person name="Durkin A.S."/>
            <person name="Brinkac L.M."/>
            <person name="Haft D.H."/>
            <person name="Selengut J.D."/>
            <person name="Sanka R."/>
            <person name="DePew J."/>
            <person name="Purushe J."/>
            <person name="Galloway R.L."/>
            <person name="Vinetz J.M."/>
            <person name="Sutton G.G."/>
            <person name="Nierman W.C."/>
            <person name="Fouts D.E."/>
        </authorList>
    </citation>
    <scope>NUCLEOTIDE SEQUENCE [LARGE SCALE GENOMIC DNA]</scope>
    <source>
        <strain evidence="1 2">Nikolaevo</strain>
    </source>
</reference>
<sequence>MILSLQRLEIRIIDVFFITHFYQIESEMFITSAILCEFDRIQCESD</sequence>
<dbReference type="EMBL" id="ANCE01000105">
    <property type="protein sequence ID" value="EMK24305.1"/>
    <property type="molecule type" value="Genomic_DNA"/>
</dbReference>
<protein>
    <submittedName>
        <fullName evidence="1">Uncharacterized protein</fullName>
    </submittedName>
</protein>
<accession>M6F7A2</accession>
<evidence type="ECO:0000313" key="2">
    <source>
        <dbReference type="Proteomes" id="UP000011980"/>
    </source>
</evidence>
<dbReference type="AlphaFoldDB" id="M6F7A2"/>
<proteinExistence type="predicted"/>
<gene>
    <name evidence="1" type="ORF">LEP1GSC008_0443</name>
</gene>